<keyword evidence="3" id="KW-0106">Calcium</keyword>
<dbReference type="PROSITE" id="PS50222">
    <property type="entry name" value="EF_HAND_2"/>
    <property type="match status" value="2"/>
</dbReference>
<feature type="compositionally biased region" description="Basic and acidic residues" evidence="5">
    <location>
        <begin position="1004"/>
        <end position="1014"/>
    </location>
</feature>
<gene>
    <name evidence="8" type="primary">DST</name>
    <name evidence="8" type="ORF">CEXT_270871</name>
</gene>
<dbReference type="SUPFAM" id="SSF46966">
    <property type="entry name" value="Spectrin repeat"/>
    <property type="match status" value="4"/>
</dbReference>
<feature type="compositionally biased region" description="Low complexity" evidence="5">
    <location>
        <begin position="923"/>
        <end position="949"/>
    </location>
</feature>
<dbReference type="Gene3D" id="1.10.238.10">
    <property type="entry name" value="EF-hand"/>
    <property type="match status" value="1"/>
</dbReference>
<name>A0AAV4N8N2_CAEEX</name>
<dbReference type="InterPro" id="IPR002017">
    <property type="entry name" value="Spectrin_repeat"/>
</dbReference>
<dbReference type="GO" id="GO:0005509">
    <property type="term" value="F:calcium ion binding"/>
    <property type="evidence" value="ECO:0007669"/>
    <property type="project" value="InterPro"/>
</dbReference>
<dbReference type="PANTHER" id="PTHR23169:SF23">
    <property type="entry name" value="SHORT STOP, ISOFORM H"/>
    <property type="match status" value="1"/>
</dbReference>
<dbReference type="Gene3D" id="3.30.920.20">
    <property type="entry name" value="Gas2-like domain"/>
    <property type="match status" value="1"/>
</dbReference>
<dbReference type="GO" id="GO:0005882">
    <property type="term" value="C:intermediate filament"/>
    <property type="evidence" value="ECO:0007669"/>
    <property type="project" value="TreeGrafter"/>
</dbReference>
<dbReference type="FunFam" id="3.30.920.20:FF:000001">
    <property type="entry name" value="Microtubule-actin cross-linking factor 1"/>
    <property type="match status" value="1"/>
</dbReference>
<dbReference type="GO" id="GO:0005886">
    <property type="term" value="C:plasma membrane"/>
    <property type="evidence" value="ECO:0007669"/>
    <property type="project" value="UniProtKB-SubCell"/>
</dbReference>
<proteinExistence type="predicted"/>
<feature type="compositionally biased region" description="Polar residues" evidence="5">
    <location>
        <begin position="882"/>
        <end position="922"/>
    </location>
</feature>
<dbReference type="GO" id="GO:0031122">
    <property type="term" value="P:cytoplasmic microtubule organization"/>
    <property type="evidence" value="ECO:0007669"/>
    <property type="project" value="TreeGrafter"/>
</dbReference>
<dbReference type="FunFam" id="1.20.58.60:FF:000001">
    <property type="entry name" value="Microtubule-actin cross-linking factor 1"/>
    <property type="match status" value="2"/>
</dbReference>
<accession>A0AAV4N8N2</accession>
<feature type="domain" description="EF-hand" evidence="6">
    <location>
        <begin position="707"/>
        <end position="742"/>
    </location>
</feature>
<dbReference type="SMART" id="SM00054">
    <property type="entry name" value="EFh"/>
    <property type="match status" value="2"/>
</dbReference>
<evidence type="ECO:0000256" key="2">
    <source>
        <dbReference type="ARBA" id="ARBA00022490"/>
    </source>
</evidence>
<dbReference type="EMBL" id="BPLR01003063">
    <property type="protein sequence ID" value="GIX80798.1"/>
    <property type="molecule type" value="Genomic_DNA"/>
</dbReference>
<dbReference type="SMART" id="SM00243">
    <property type="entry name" value="GAS2"/>
    <property type="match status" value="1"/>
</dbReference>
<dbReference type="InterPro" id="IPR002048">
    <property type="entry name" value="EF_hand_dom"/>
</dbReference>
<dbReference type="InterPro" id="IPR011992">
    <property type="entry name" value="EF-hand-dom_pair"/>
</dbReference>
<dbReference type="GO" id="GO:0042060">
    <property type="term" value="P:wound healing"/>
    <property type="evidence" value="ECO:0007669"/>
    <property type="project" value="TreeGrafter"/>
</dbReference>
<feature type="compositionally biased region" description="Basic and acidic residues" evidence="5">
    <location>
        <begin position="583"/>
        <end position="592"/>
    </location>
</feature>
<dbReference type="InterPro" id="IPR018247">
    <property type="entry name" value="EF_Hand_1_Ca_BS"/>
</dbReference>
<dbReference type="GO" id="GO:0030056">
    <property type="term" value="C:hemidesmosome"/>
    <property type="evidence" value="ECO:0007669"/>
    <property type="project" value="TreeGrafter"/>
</dbReference>
<evidence type="ECO:0000313" key="8">
    <source>
        <dbReference type="EMBL" id="GIX80798.1"/>
    </source>
</evidence>
<dbReference type="GO" id="GO:0045104">
    <property type="term" value="P:intermediate filament cytoskeleton organization"/>
    <property type="evidence" value="ECO:0007669"/>
    <property type="project" value="InterPro"/>
</dbReference>
<dbReference type="FunFam" id="1.20.58.60:FF:000040">
    <property type="entry name" value="Short stop, isoform N"/>
    <property type="match status" value="1"/>
</dbReference>
<dbReference type="PROSITE" id="PS00018">
    <property type="entry name" value="EF_HAND_1"/>
    <property type="match status" value="1"/>
</dbReference>
<dbReference type="GO" id="GO:0008017">
    <property type="term" value="F:microtubule binding"/>
    <property type="evidence" value="ECO:0007669"/>
    <property type="project" value="InterPro"/>
</dbReference>
<dbReference type="GO" id="GO:0005198">
    <property type="term" value="F:structural molecule activity"/>
    <property type="evidence" value="ECO:0007669"/>
    <property type="project" value="TreeGrafter"/>
</dbReference>
<dbReference type="Gene3D" id="1.20.58.60">
    <property type="match status" value="6"/>
</dbReference>
<dbReference type="InterPro" id="IPR003108">
    <property type="entry name" value="GAR_dom"/>
</dbReference>
<sequence length="1014" mass="117095">MDLYNELDSNRYKVENIMQQGQNYLKKSSESNTKTLQHSLRTLKQRWDSVLNKANDRKIKLEIALREATEFHEALQQFVEWLTNAEKYLTGLKPVSRHMKAVLEQIEEHRNFQKDLGSHREVMLNLDKKGTHLKYFSQKQDVILIKNLLISVQHRWEKVVSKAAERTRALDHGYKESKEFHDAWTALSSWLDEAEKVLDNTTPIGNDPIKIKKLLSKHKEFQRSLVTKQITYDATMKSGRILKDKCPKQDVQLIQGMMDELKVRWNKVCSKSVDKQRKLEEALLYSGQFKDAVLALLDWFDKALNSLSDAKPYHGDLDTVTSLIEQHKSFEDELKNRGLSLESVCKTSNDLKKQASASDVENISFQVEELKTKWKTVSDLSEKKKTNLSQALQLAEKLYKLVHILLEWLSDAEMKLRFFGSLPEDEESTKKQISEHENFLSEMKDRENTKNDTLKLAQDILEKCHPDGISVIRHWITIIQSRWDEISAWTKQRDQRLRDHLLSLRDINDLLEDLLAWLTRAETSLTELEAQPLPDDLPTLDELIKEHQAFMTDMSKRQNDVEKISKAFSSKRHQNKGMLPAQVKEKSKEKLPRSGTPVSLKASTPLRPQIDSDIKHPRARLLLEKWRIVWLLAMERQRRLQDRRNYLLELDRIKNFDFNDWRNRYLGWLSNKKSRIMDQFKKIDKNNHGKVTKQEFIDGILKSKFVTSRLEMERVADIFDRNGDGFIDTKEYVETLRPEREDHPKTEAEKIQDEVQRQVSKCTCVHRFKVYQVGEGKYRFGDSQKLRLVRILRSTVMVRVGGGWVALDEFLVKNDPCRAKGRTNLELREQFILADGVSQSMTPFKPKPSPNSSVSSQSGTTNSMPSAGPITKIREKSERSTPMRQSRSSVENSSDISGPSFSETDSFSNRSCYSRTTPSSHLSPRIPSGKSSSRPSSRQGSRPASRAPSDLSQDGVEDYKNNRKTVTGNGVTQKMSSLPSHGKIKPLSESSKIPSAKKTPLNKETSRKMESRKQ</sequence>
<reference evidence="8 9" key="1">
    <citation type="submission" date="2021-06" db="EMBL/GenBank/DDBJ databases">
        <title>Caerostris extrusa draft genome.</title>
        <authorList>
            <person name="Kono N."/>
            <person name="Arakawa K."/>
        </authorList>
    </citation>
    <scope>NUCLEOTIDE SEQUENCE [LARGE SCALE GENOMIC DNA]</scope>
</reference>
<organism evidence="8 9">
    <name type="scientific">Caerostris extrusa</name>
    <name type="common">Bark spider</name>
    <name type="synonym">Caerostris bankana</name>
    <dbReference type="NCBI Taxonomy" id="172846"/>
    <lineage>
        <taxon>Eukaryota</taxon>
        <taxon>Metazoa</taxon>
        <taxon>Ecdysozoa</taxon>
        <taxon>Arthropoda</taxon>
        <taxon>Chelicerata</taxon>
        <taxon>Arachnida</taxon>
        <taxon>Araneae</taxon>
        <taxon>Araneomorphae</taxon>
        <taxon>Entelegynae</taxon>
        <taxon>Araneoidea</taxon>
        <taxon>Araneidae</taxon>
        <taxon>Caerostris</taxon>
    </lineage>
</organism>
<feature type="region of interest" description="Disordered" evidence="5">
    <location>
        <begin position="573"/>
        <end position="604"/>
    </location>
</feature>
<feature type="compositionally biased region" description="Basic and acidic residues" evidence="5">
    <location>
        <begin position="872"/>
        <end position="881"/>
    </location>
</feature>
<dbReference type="Proteomes" id="UP001054945">
    <property type="component" value="Unassembled WGS sequence"/>
</dbReference>
<dbReference type="CDD" id="cd00176">
    <property type="entry name" value="SPEC"/>
    <property type="match status" value="3"/>
</dbReference>
<evidence type="ECO:0000259" key="6">
    <source>
        <dbReference type="PROSITE" id="PS50222"/>
    </source>
</evidence>
<evidence type="ECO:0008006" key="10">
    <source>
        <dbReference type="Google" id="ProtNLM"/>
    </source>
</evidence>
<dbReference type="Pfam" id="PF00435">
    <property type="entry name" value="Spectrin"/>
    <property type="match status" value="5"/>
</dbReference>
<dbReference type="InterPro" id="IPR036534">
    <property type="entry name" value="GAR_dom_sf"/>
</dbReference>
<feature type="compositionally biased region" description="Polar residues" evidence="5">
    <location>
        <begin position="964"/>
        <end position="979"/>
    </location>
</feature>
<dbReference type="AlphaFoldDB" id="A0AAV4N8N2"/>
<feature type="region of interest" description="Disordered" evidence="5">
    <location>
        <begin position="838"/>
        <end position="1014"/>
    </location>
</feature>
<comment type="subcellular location">
    <subcellularLocation>
        <location evidence="1">Cytoplasm</location>
        <location evidence="1">Cytoskeleton</location>
    </subcellularLocation>
</comment>
<dbReference type="GO" id="GO:0005737">
    <property type="term" value="C:cytoplasm"/>
    <property type="evidence" value="ECO:0007669"/>
    <property type="project" value="TreeGrafter"/>
</dbReference>
<dbReference type="Pfam" id="PF02187">
    <property type="entry name" value="GAS2"/>
    <property type="match status" value="1"/>
</dbReference>
<keyword evidence="4" id="KW-0206">Cytoskeleton</keyword>
<dbReference type="PANTHER" id="PTHR23169">
    <property type="entry name" value="ENVOPLAKIN"/>
    <property type="match status" value="1"/>
</dbReference>
<dbReference type="InterPro" id="IPR043197">
    <property type="entry name" value="Plakin"/>
</dbReference>
<protein>
    <recommendedName>
        <fullName evidence="10">Microtubule-actin cross-linking factor 1</fullName>
    </recommendedName>
</protein>
<evidence type="ECO:0000313" key="9">
    <source>
        <dbReference type="Proteomes" id="UP001054945"/>
    </source>
</evidence>
<feature type="domain" description="GAR" evidence="7">
    <location>
        <begin position="746"/>
        <end position="818"/>
    </location>
</feature>
<evidence type="ECO:0000256" key="1">
    <source>
        <dbReference type="ARBA" id="ARBA00004245"/>
    </source>
</evidence>
<dbReference type="SUPFAM" id="SSF143575">
    <property type="entry name" value="GAS2 domain-like"/>
    <property type="match status" value="1"/>
</dbReference>
<evidence type="ECO:0000256" key="3">
    <source>
        <dbReference type="ARBA" id="ARBA00022837"/>
    </source>
</evidence>
<dbReference type="SMART" id="SM00150">
    <property type="entry name" value="SPEC"/>
    <property type="match status" value="5"/>
</dbReference>
<dbReference type="PROSITE" id="PS51460">
    <property type="entry name" value="GAR"/>
    <property type="match status" value="1"/>
</dbReference>
<dbReference type="CDD" id="cd00051">
    <property type="entry name" value="EFh"/>
    <property type="match status" value="1"/>
</dbReference>
<feature type="compositionally biased region" description="Low complexity" evidence="5">
    <location>
        <begin position="850"/>
        <end position="863"/>
    </location>
</feature>
<dbReference type="Pfam" id="PF13499">
    <property type="entry name" value="EF-hand_7"/>
    <property type="match status" value="1"/>
</dbReference>
<comment type="caution">
    <text evidence="8">The sequence shown here is derived from an EMBL/GenBank/DDBJ whole genome shotgun (WGS) entry which is preliminary data.</text>
</comment>
<evidence type="ECO:0000256" key="4">
    <source>
        <dbReference type="ARBA" id="ARBA00023212"/>
    </source>
</evidence>
<keyword evidence="2" id="KW-0963">Cytoplasm</keyword>
<feature type="domain" description="EF-hand" evidence="6">
    <location>
        <begin position="671"/>
        <end position="706"/>
    </location>
</feature>
<keyword evidence="9" id="KW-1185">Reference proteome</keyword>
<evidence type="ECO:0000259" key="7">
    <source>
        <dbReference type="PROSITE" id="PS51460"/>
    </source>
</evidence>
<dbReference type="SUPFAM" id="SSF47473">
    <property type="entry name" value="EF-hand"/>
    <property type="match status" value="1"/>
</dbReference>
<dbReference type="InterPro" id="IPR018159">
    <property type="entry name" value="Spectrin/alpha-actinin"/>
</dbReference>
<evidence type="ECO:0000256" key="5">
    <source>
        <dbReference type="SAM" id="MobiDB-lite"/>
    </source>
</evidence>